<evidence type="ECO:0000256" key="2">
    <source>
        <dbReference type="PROSITE-ProRule" id="PRU00703"/>
    </source>
</evidence>
<proteinExistence type="predicted"/>
<evidence type="ECO:0000256" key="1">
    <source>
        <dbReference type="ARBA" id="ARBA00023065"/>
    </source>
</evidence>
<dbReference type="EMBL" id="JADGJD010000828">
    <property type="protein sequence ID" value="KAJ3048216.1"/>
    <property type="molecule type" value="Genomic_DNA"/>
</dbReference>
<keyword evidence="5" id="KW-1185">Reference proteome</keyword>
<protein>
    <submittedName>
        <fullName evidence="4">H(+)/Cl(-) exchange transporter 3</fullName>
    </submittedName>
</protein>
<name>A0AAD5X3I8_9FUNG</name>
<evidence type="ECO:0000259" key="3">
    <source>
        <dbReference type="PROSITE" id="PS51371"/>
    </source>
</evidence>
<dbReference type="GO" id="GO:0005247">
    <property type="term" value="F:voltage-gated chloride channel activity"/>
    <property type="evidence" value="ECO:0007669"/>
    <property type="project" value="TreeGrafter"/>
</dbReference>
<comment type="caution">
    <text evidence="4">The sequence shown here is derived from an EMBL/GenBank/DDBJ whole genome shotgun (WGS) entry which is preliminary data.</text>
</comment>
<dbReference type="GO" id="GO:0005794">
    <property type="term" value="C:Golgi apparatus"/>
    <property type="evidence" value="ECO:0007669"/>
    <property type="project" value="TreeGrafter"/>
</dbReference>
<dbReference type="InterPro" id="IPR046342">
    <property type="entry name" value="CBS_dom_sf"/>
</dbReference>
<feature type="domain" description="CBS" evidence="3">
    <location>
        <begin position="143"/>
        <end position="199"/>
    </location>
</feature>
<dbReference type="InterPro" id="IPR000644">
    <property type="entry name" value="CBS_dom"/>
</dbReference>
<sequence length="222" mass="25108">MMTVMVSKWVGDGFGKEGIYDAMIHLNGYPFLDTKTEYRYSTTARDVMTKFEDLDLVVVGGQNVESLDELIQNTDCKGYPIIENYQNRILVGWAGRAEMKYAIEQARASSTLSPNTSILFTDAPLSSHDDPDSIQPLDLKPWIDQTPTTITPRFPMELIMELFKKMGLRYVLVTQNGGLCGVITKKDLLRHVVSVVHPRHVRRGTGIDRDRDRELRRRSGGG</sequence>
<dbReference type="Proteomes" id="UP001212841">
    <property type="component" value="Unassembled WGS sequence"/>
</dbReference>
<evidence type="ECO:0000313" key="5">
    <source>
        <dbReference type="Proteomes" id="UP001212841"/>
    </source>
</evidence>
<dbReference type="GO" id="GO:0005769">
    <property type="term" value="C:early endosome"/>
    <property type="evidence" value="ECO:0007669"/>
    <property type="project" value="TreeGrafter"/>
</dbReference>
<keyword evidence="2" id="KW-0129">CBS domain</keyword>
<dbReference type="SMART" id="SM00116">
    <property type="entry name" value="CBS"/>
    <property type="match status" value="1"/>
</dbReference>
<dbReference type="Gene3D" id="1.10.3080.10">
    <property type="entry name" value="Clc chloride channel"/>
    <property type="match status" value="1"/>
</dbReference>
<dbReference type="PROSITE" id="PS51371">
    <property type="entry name" value="CBS"/>
    <property type="match status" value="1"/>
</dbReference>
<dbReference type="Gene3D" id="3.10.580.20">
    <property type="match status" value="1"/>
</dbReference>
<dbReference type="AlphaFoldDB" id="A0AAD5X3I8"/>
<reference evidence="4" key="1">
    <citation type="submission" date="2020-05" db="EMBL/GenBank/DDBJ databases">
        <title>Phylogenomic resolution of chytrid fungi.</title>
        <authorList>
            <person name="Stajich J.E."/>
            <person name="Amses K."/>
            <person name="Simmons R."/>
            <person name="Seto K."/>
            <person name="Myers J."/>
            <person name="Bonds A."/>
            <person name="Quandt C.A."/>
            <person name="Barry K."/>
            <person name="Liu P."/>
            <person name="Grigoriev I."/>
            <person name="Longcore J.E."/>
            <person name="James T.Y."/>
        </authorList>
    </citation>
    <scope>NUCLEOTIDE SEQUENCE</scope>
    <source>
        <strain evidence="4">JEL0318</strain>
    </source>
</reference>
<dbReference type="SUPFAM" id="SSF54631">
    <property type="entry name" value="CBS-domain pair"/>
    <property type="match status" value="1"/>
</dbReference>
<dbReference type="Gene3D" id="3.90.1280.20">
    <property type="match status" value="1"/>
</dbReference>
<gene>
    <name evidence="4" type="primary">CLCN3</name>
    <name evidence="4" type="ORF">HK097_010763</name>
</gene>
<dbReference type="PANTHER" id="PTHR45711:SF6">
    <property type="entry name" value="CHLORIDE CHANNEL PROTEIN"/>
    <property type="match status" value="1"/>
</dbReference>
<keyword evidence="1" id="KW-0813">Transport</keyword>
<dbReference type="CDD" id="cd04591">
    <property type="entry name" value="CBS_pair_voltage-gated_CLC_euk_bac"/>
    <property type="match status" value="1"/>
</dbReference>
<dbReference type="InterPro" id="IPR014743">
    <property type="entry name" value="Cl-channel_core"/>
</dbReference>
<dbReference type="Pfam" id="PF00571">
    <property type="entry name" value="CBS"/>
    <property type="match status" value="1"/>
</dbReference>
<accession>A0AAD5X3I8</accession>
<dbReference type="PANTHER" id="PTHR45711">
    <property type="entry name" value="CHLORIDE CHANNEL PROTEIN"/>
    <property type="match status" value="1"/>
</dbReference>
<organism evidence="4 5">
    <name type="scientific">Rhizophlyctis rosea</name>
    <dbReference type="NCBI Taxonomy" id="64517"/>
    <lineage>
        <taxon>Eukaryota</taxon>
        <taxon>Fungi</taxon>
        <taxon>Fungi incertae sedis</taxon>
        <taxon>Chytridiomycota</taxon>
        <taxon>Chytridiomycota incertae sedis</taxon>
        <taxon>Chytridiomycetes</taxon>
        <taxon>Rhizophlyctidales</taxon>
        <taxon>Rhizophlyctidaceae</taxon>
        <taxon>Rhizophlyctis</taxon>
    </lineage>
</organism>
<dbReference type="SUPFAM" id="SSF81340">
    <property type="entry name" value="Clc chloride channel"/>
    <property type="match status" value="1"/>
</dbReference>
<keyword evidence="1" id="KW-0406">Ion transport</keyword>
<evidence type="ECO:0000313" key="4">
    <source>
        <dbReference type="EMBL" id="KAJ3048216.1"/>
    </source>
</evidence>
<dbReference type="GO" id="GO:0005886">
    <property type="term" value="C:plasma membrane"/>
    <property type="evidence" value="ECO:0007669"/>
    <property type="project" value="TreeGrafter"/>
</dbReference>